<dbReference type="KEGG" id="tra:Trad_1656"/>
<keyword evidence="2" id="KW-1185">Reference proteome</keyword>
<gene>
    <name evidence="1" type="ordered locus">Trad_1656</name>
</gene>
<reference evidence="2" key="1">
    <citation type="submission" date="2010-05" db="EMBL/GenBank/DDBJ databases">
        <title>The complete genome of Truepera radiovictris DSM 17093.</title>
        <authorList>
            <consortium name="US DOE Joint Genome Institute (JGI-PGF)"/>
            <person name="Lucas S."/>
            <person name="Copeland A."/>
            <person name="Lapidus A."/>
            <person name="Glavina del Rio T."/>
            <person name="Dalin E."/>
            <person name="Tice H."/>
            <person name="Bruce D."/>
            <person name="Goodwin L."/>
            <person name="Pitluck S."/>
            <person name="Kyrpides N."/>
            <person name="Mavromatis K."/>
            <person name="Ovchinnikova G."/>
            <person name="Munk A.C."/>
            <person name="Detter J.C."/>
            <person name="Han C."/>
            <person name="Tapia R."/>
            <person name="Land M."/>
            <person name="Hauser L."/>
            <person name="Markowitz V."/>
            <person name="Cheng J.-F."/>
            <person name="Hugenholtz P."/>
            <person name="Woyke T."/>
            <person name="Wu D."/>
            <person name="Tindall B."/>
            <person name="Pomrenke H.G."/>
            <person name="Brambilla E."/>
            <person name="Klenk H.-P."/>
            <person name="Eisen J.A."/>
        </authorList>
    </citation>
    <scope>NUCLEOTIDE SEQUENCE [LARGE SCALE GENOMIC DNA]</scope>
    <source>
        <strain evidence="2">DSM 17093 / CIP 108686 / LMG 22925 / RQ-24</strain>
    </source>
</reference>
<dbReference type="SUPFAM" id="SSF52540">
    <property type="entry name" value="P-loop containing nucleoside triphosphate hydrolases"/>
    <property type="match status" value="1"/>
</dbReference>
<dbReference type="Gene3D" id="3.40.50.300">
    <property type="entry name" value="P-loop containing nucleotide triphosphate hydrolases"/>
    <property type="match status" value="1"/>
</dbReference>
<dbReference type="InterPro" id="IPR027417">
    <property type="entry name" value="P-loop_NTPase"/>
</dbReference>
<evidence type="ECO:0008006" key="3">
    <source>
        <dbReference type="Google" id="ProtNLM"/>
    </source>
</evidence>
<dbReference type="InterPro" id="IPR051162">
    <property type="entry name" value="T4SS_component"/>
</dbReference>
<evidence type="ECO:0000313" key="2">
    <source>
        <dbReference type="Proteomes" id="UP000000379"/>
    </source>
</evidence>
<protein>
    <recommendedName>
        <fullName evidence="3">ATPase-like protein</fullName>
    </recommendedName>
</protein>
<dbReference type="eggNOG" id="COG0433">
    <property type="taxonomic scope" value="Bacteria"/>
</dbReference>
<evidence type="ECO:0000313" key="1">
    <source>
        <dbReference type="EMBL" id="ADI14774.1"/>
    </source>
</evidence>
<dbReference type="PANTHER" id="PTHR30121:SF6">
    <property type="entry name" value="SLR6007 PROTEIN"/>
    <property type="match status" value="1"/>
</dbReference>
<organism evidence="1 2">
    <name type="scientific">Truepera radiovictrix (strain DSM 17093 / CIP 108686 / LMG 22925 / RQ-24)</name>
    <dbReference type="NCBI Taxonomy" id="649638"/>
    <lineage>
        <taxon>Bacteria</taxon>
        <taxon>Thermotogati</taxon>
        <taxon>Deinococcota</taxon>
        <taxon>Deinococci</taxon>
        <taxon>Trueperales</taxon>
        <taxon>Trueperaceae</taxon>
        <taxon>Truepera</taxon>
    </lineage>
</organism>
<proteinExistence type="predicted"/>
<dbReference type="Proteomes" id="UP000000379">
    <property type="component" value="Chromosome"/>
</dbReference>
<dbReference type="HOGENOM" id="CLU_031028_0_0_0"/>
<dbReference type="AlphaFoldDB" id="D7CYD5"/>
<name>D7CYD5_TRURR</name>
<dbReference type="PANTHER" id="PTHR30121">
    <property type="entry name" value="UNCHARACTERIZED PROTEIN YJGR-RELATED"/>
    <property type="match status" value="1"/>
</dbReference>
<accession>D7CYD5</accession>
<dbReference type="EMBL" id="CP002049">
    <property type="protein sequence ID" value="ADI14774.1"/>
    <property type="molecule type" value="Genomic_DNA"/>
</dbReference>
<sequence length="625" mass="68604">MSHDRSAPDTAPIGMVLGTEDATPLAFWFGVAEGVKVQLDDLVYVAVADPAEAGDTVRFYGVVDEVRRRFEGVQFDGDTELVTEGLLPANVAYAAHVLVTRVEPEDYIPPTPGDRVFAATGAALEKALYVDSMEAPLPAGVLRNGEPGYLNYDFISGQKGAHINISGISGIATKTSYALFLLFSIFHARHPKTGASLLENPNGSKALIFNVKGEDLLFLDQKNRTFAEAERKWQEKHRSARTRYDLLGLPTRPFESVGLHAPAAEGRTLQASTKTREGVAPYLWTLHDFARERMLPFVLADKDAMTNLGFLVAHVEERLYALAQAQRGPHLEVEDEDAGFVPEGSRDLYGRGRIDPDEEVSVESLGPRARLKTFDDLVSYLEYKLLLKDAEGDDGKGGDRRWTANQARATREAFVRRLRGAAKHLRALVRGDLSAREAARARLDILGSPEQVHVVDIHDLAPLAQMFVVGVLLRSVFEAQEARSGRGQVFVVLDELNKYAPAEGDSPIKDVLLDIAERGRSLGISLIGAQQTASEVERRVVGNAAVRVVGRLDAAESERAEYRFMPRSYLGRATILAPGTMIVHQPDVPQPMMLNFPFPAWATRKKECDTRVSDDEALGVLGELG</sequence>
<dbReference type="STRING" id="649638.Trad_1656"/>
<reference evidence="1 2" key="2">
    <citation type="journal article" date="2011" name="Stand. Genomic Sci.">
        <title>Complete genome sequence of Truepera radiovictrix type strain (RQ-24).</title>
        <authorList>
            <person name="Ivanova N."/>
            <person name="Rohde C."/>
            <person name="Munk C."/>
            <person name="Nolan M."/>
            <person name="Lucas S."/>
            <person name="Del Rio T.G."/>
            <person name="Tice H."/>
            <person name="Deshpande S."/>
            <person name="Cheng J.F."/>
            <person name="Tapia R."/>
            <person name="Han C."/>
            <person name="Goodwin L."/>
            <person name="Pitluck S."/>
            <person name="Liolios K."/>
            <person name="Mavromatis K."/>
            <person name="Mikhailova N."/>
            <person name="Pati A."/>
            <person name="Chen A."/>
            <person name="Palaniappan K."/>
            <person name="Land M."/>
            <person name="Hauser L."/>
            <person name="Chang Y.J."/>
            <person name="Jeffries C.D."/>
            <person name="Brambilla E."/>
            <person name="Rohde M."/>
            <person name="Goker M."/>
            <person name="Tindall B.J."/>
            <person name="Woyke T."/>
            <person name="Bristow J."/>
            <person name="Eisen J.A."/>
            <person name="Markowitz V."/>
            <person name="Hugenholtz P."/>
            <person name="Kyrpides N.C."/>
            <person name="Klenk H.P."/>
            <person name="Lapidus A."/>
        </authorList>
    </citation>
    <scope>NUCLEOTIDE SEQUENCE [LARGE SCALE GENOMIC DNA]</scope>
    <source>
        <strain evidence="2">DSM 17093 / CIP 108686 / LMG 22925 / RQ-24</strain>
    </source>
</reference>